<dbReference type="EMBL" id="JBHTJG010000006">
    <property type="protein sequence ID" value="MFD0947339.1"/>
    <property type="molecule type" value="Genomic_DNA"/>
</dbReference>
<keyword evidence="2" id="KW-1185">Reference proteome</keyword>
<sequence>MVTVKRSSLRLVSIALGLVFTAAVYCTMHYGFPWDWKAPGTGKLPREIVAGFMAQAYDRGRGAQAVRDYFVPGAADDAPGAQDRRDGVPIPHEIRSVVAQGTTVVVFHRIAAARGEAAADVIDLFVTVNGRIIRRERYPTRFVSR</sequence>
<dbReference type="Proteomes" id="UP001596977">
    <property type="component" value="Unassembled WGS sequence"/>
</dbReference>
<organism evidence="1 2">
    <name type="scientific">Sphingomonas canadensis</name>
    <dbReference type="NCBI Taxonomy" id="1219257"/>
    <lineage>
        <taxon>Bacteria</taxon>
        <taxon>Pseudomonadati</taxon>
        <taxon>Pseudomonadota</taxon>
        <taxon>Alphaproteobacteria</taxon>
        <taxon>Sphingomonadales</taxon>
        <taxon>Sphingomonadaceae</taxon>
        <taxon>Sphingomonas</taxon>
    </lineage>
</organism>
<accession>A0ABW3H8K8</accession>
<proteinExistence type="predicted"/>
<name>A0ABW3H8K8_9SPHN</name>
<evidence type="ECO:0008006" key="3">
    <source>
        <dbReference type="Google" id="ProtNLM"/>
    </source>
</evidence>
<evidence type="ECO:0000313" key="2">
    <source>
        <dbReference type="Proteomes" id="UP001596977"/>
    </source>
</evidence>
<reference evidence="2" key="1">
    <citation type="journal article" date="2019" name="Int. J. Syst. Evol. Microbiol.">
        <title>The Global Catalogue of Microorganisms (GCM) 10K type strain sequencing project: providing services to taxonomists for standard genome sequencing and annotation.</title>
        <authorList>
            <consortium name="The Broad Institute Genomics Platform"/>
            <consortium name="The Broad Institute Genome Sequencing Center for Infectious Disease"/>
            <person name="Wu L."/>
            <person name="Ma J."/>
        </authorList>
    </citation>
    <scope>NUCLEOTIDE SEQUENCE [LARGE SCALE GENOMIC DNA]</scope>
    <source>
        <strain evidence="2">CCUG 62982</strain>
    </source>
</reference>
<evidence type="ECO:0000313" key="1">
    <source>
        <dbReference type="EMBL" id="MFD0947339.1"/>
    </source>
</evidence>
<dbReference type="RefSeq" id="WP_264944894.1">
    <property type="nucleotide sequence ID" value="NZ_JAPDRA010000006.1"/>
</dbReference>
<gene>
    <name evidence="1" type="ORF">ACFQ1E_13400</name>
</gene>
<comment type="caution">
    <text evidence="1">The sequence shown here is derived from an EMBL/GenBank/DDBJ whole genome shotgun (WGS) entry which is preliminary data.</text>
</comment>
<protein>
    <recommendedName>
        <fullName evidence="3">SnoaL-like domain-containing protein</fullName>
    </recommendedName>
</protein>